<evidence type="ECO:0000259" key="11">
    <source>
        <dbReference type="PROSITE" id="PS50113"/>
    </source>
</evidence>
<dbReference type="InterPro" id="IPR004358">
    <property type="entry name" value="Sig_transdc_His_kin-like_C"/>
</dbReference>
<feature type="modified residue" description="4-aspartylphosphate" evidence="6">
    <location>
        <position position="60"/>
    </location>
</feature>
<dbReference type="InterPro" id="IPR035965">
    <property type="entry name" value="PAS-like_dom_sf"/>
</dbReference>
<evidence type="ECO:0000259" key="10">
    <source>
        <dbReference type="PROSITE" id="PS50112"/>
    </source>
</evidence>
<dbReference type="NCBIfam" id="TIGR00229">
    <property type="entry name" value="sensory_box"/>
    <property type="match status" value="3"/>
</dbReference>
<dbReference type="SMART" id="SM00388">
    <property type="entry name" value="HisKA"/>
    <property type="match status" value="1"/>
</dbReference>
<dbReference type="InterPro" id="IPR001610">
    <property type="entry name" value="PAC"/>
</dbReference>
<evidence type="ECO:0000256" key="5">
    <source>
        <dbReference type="ARBA" id="ARBA00022777"/>
    </source>
</evidence>
<dbReference type="SUPFAM" id="SSF55874">
    <property type="entry name" value="ATPase domain of HSP90 chaperone/DNA topoisomerase II/histidine kinase"/>
    <property type="match status" value="1"/>
</dbReference>
<dbReference type="InterPro" id="IPR000700">
    <property type="entry name" value="PAS-assoc_C"/>
</dbReference>
<dbReference type="PROSITE" id="PS50112">
    <property type="entry name" value="PAS"/>
    <property type="match status" value="2"/>
</dbReference>
<feature type="domain" description="Histidine kinase" evidence="8">
    <location>
        <begin position="666"/>
        <end position="882"/>
    </location>
</feature>
<evidence type="ECO:0000259" key="8">
    <source>
        <dbReference type="PROSITE" id="PS50109"/>
    </source>
</evidence>
<dbReference type="Gene3D" id="3.30.450.20">
    <property type="entry name" value="PAS domain"/>
    <property type="match status" value="4"/>
</dbReference>
<dbReference type="InterPro" id="IPR005467">
    <property type="entry name" value="His_kinase_dom"/>
</dbReference>
<proteinExistence type="predicted"/>
<dbReference type="PANTHER" id="PTHR43304">
    <property type="entry name" value="PHYTOCHROME-LIKE PROTEIN CPH1"/>
    <property type="match status" value="1"/>
</dbReference>
<keyword evidence="5" id="KW-0418">Kinase</keyword>
<reference evidence="13" key="1">
    <citation type="journal article" date="2019" name="Int. J. Syst. Evol. Microbiol.">
        <title>The Global Catalogue of Microorganisms (GCM) 10K type strain sequencing project: providing services to taxonomists for standard genome sequencing and annotation.</title>
        <authorList>
            <consortium name="The Broad Institute Genomics Platform"/>
            <consortium name="The Broad Institute Genome Sequencing Center for Infectious Disease"/>
            <person name="Wu L."/>
            <person name="Ma J."/>
        </authorList>
    </citation>
    <scope>NUCLEOTIDE SEQUENCE [LARGE SCALE GENOMIC DNA]</scope>
    <source>
        <strain evidence="13">JCM 14370</strain>
    </source>
</reference>
<dbReference type="InterPro" id="IPR001789">
    <property type="entry name" value="Sig_transdc_resp-reg_receiver"/>
</dbReference>
<evidence type="ECO:0000256" key="7">
    <source>
        <dbReference type="SAM" id="Coils"/>
    </source>
</evidence>
<keyword evidence="13" id="KW-1185">Reference proteome</keyword>
<dbReference type="Pfam" id="PF08448">
    <property type="entry name" value="PAS_4"/>
    <property type="match status" value="1"/>
</dbReference>
<dbReference type="Gene3D" id="3.40.50.2300">
    <property type="match status" value="1"/>
</dbReference>
<keyword evidence="7" id="KW-0175">Coiled coil</keyword>
<dbReference type="RefSeq" id="WP_189006857.1">
    <property type="nucleotide sequence ID" value="NZ_BMOD01000025.1"/>
</dbReference>
<dbReference type="InterPro" id="IPR052162">
    <property type="entry name" value="Sensor_kinase/Photoreceptor"/>
</dbReference>
<dbReference type="Proteomes" id="UP000632222">
    <property type="component" value="Unassembled WGS sequence"/>
</dbReference>
<dbReference type="SUPFAM" id="SSF55785">
    <property type="entry name" value="PYP-like sensor domain (PAS domain)"/>
    <property type="match status" value="4"/>
</dbReference>
<protein>
    <recommendedName>
        <fullName evidence="2">histidine kinase</fullName>
        <ecNumber evidence="2">2.7.13.3</ecNumber>
    </recommendedName>
</protein>
<dbReference type="InterPro" id="IPR036890">
    <property type="entry name" value="HATPase_C_sf"/>
</dbReference>
<feature type="domain" description="Response regulatory" evidence="9">
    <location>
        <begin position="7"/>
        <end position="125"/>
    </location>
</feature>
<evidence type="ECO:0000256" key="1">
    <source>
        <dbReference type="ARBA" id="ARBA00000085"/>
    </source>
</evidence>
<dbReference type="InterPro" id="IPR013656">
    <property type="entry name" value="PAS_4"/>
</dbReference>
<dbReference type="InterPro" id="IPR013655">
    <property type="entry name" value="PAS_fold_3"/>
</dbReference>
<dbReference type="Pfam" id="PF00512">
    <property type="entry name" value="HisKA"/>
    <property type="match status" value="1"/>
</dbReference>
<dbReference type="Pfam" id="PF02518">
    <property type="entry name" value="HATPase_c"/>
    <property type="match status" value="1"/>
</dbReference>
<evidence type="ECO:0000259" key="9">
    <source>
        <dbReference type="PROSITE" id="PS50110"/>
    </source>
</evidence>
<dbReference type="Pfam" id="PF00072">
    <property type="entry name" value="Response_reg"/>
    <property type="match status" value="1"/>
</dbReference>
<feature type="coiled-coil region" evidence="7">
    <location>
        <begin position="507"/>
        <end position="534"/>
    </location>
</feature>
<accession>A0ABQ2DDD2</accession>
<evidence type="ECO:0000256" key="6">
    <source>
        <dbReference type="PROSITE-ProRule" id="PRU00169"/>
    </source>
</evidence>
<feature type="domain" description="PAS" evidence="10">
    <location>
        <begin position="294"/>
        <end position="332"/>
    </location>
</feature>
<dbReference type="InterPro" id="IPR000014">
    <property type="entry name" value="PAS"/>
</dbReference>
<evidence type="ECO:0000256" key="3">
    <source>
        <dbReference type="ARBA" id="ARBA00022553"/>
    </source>
</evidence>
<dbReference type="EC" id="2.7.13.3" evidence="2"/>
<evidence type="ECO:0000256" key="4">
    <source>
        <dbReference type="ARBA" id="ARBA00022679"/>
    </source>
</evidence>
<dbReference type="Gene3D" id="1.10.287.130">
    <property type="match status" value="1"/>
</dbReference>
<dbReference type="PRINTS" id="PR00344">
    <property type="entry name" value="BCTRLSENSOR"/>
</dbReference>
<dbReference type="InterPro" id="IPR036097">
    <property type="entry name" value="HisK_dim/P_sf"/>
</dbReference>
<dbReference type="CDD" id="cd00075">
    <property type="entry name" value="HATPase"/>
    <property type="match status" value="1"/>
</dbReference>
<evidence type="ECO:0000256" key="2">
    <source>
        <dbReference type="ARBA" id="ARBA00012438"/>
    </source>
</evidence>
<dbReference type="PROSITE" id="PS50110">
    <property type="entry name" value="RESPONSE_REGULATORY"/>
    <property type="match status" value="1"/>
</dbReference>
<comment type="catalytic activity">
    <reaction evidence="1">
        <text>ATP + protein L-histidine = ADP + protein N-phospho-L-histidine.</text>
        <dbReference type="EC" id="2.7.13.3"/>
    </reaction>
</comment>
<dbReference type="SMART" id="SM00387">
    <property type="entry name" value="HATPase_c"/>
    <property type="match status" value="1"/>
</dbReference>
<dbReference type="Pfam" id="PF08447">
    <property type="entry name" value="PAS_3"/>
    <property type="match status" value="3"/>
</dbReference>
<feature type="domain" description="PAC" evidence="11">
    <location>
        <begin position="596"/>
        <end position="648"/>
    </location>
</feature>
<dbReference type="CDD" id="cd00130">
    <property type="entry name" value="PAS"/>
    <property type="match status" value="3"/>
</dbReference>
<dbReference type="PROSITE" id="PS50113">
    <property type="entry name" value="PAC"/>
    <property type="match status" value="2"/>
</dbReference>
<name>A0ABQ2DDD2_9DEIO</name>
<keyword evidence="4" id="KW-0808">Transferase</keyword>
<dbReference type="InterPro" id="IPR003661">
    <property type="entry name" value="HisK_dim/P_dom"/>
</dbReference>
<dbReference type="SUPFAM" id="SSF52172">
    <property type="entry name" value="CheY-like"/>
    <property type="match status" value="1"/>
</dbReference>
<dbReference type="SMART" id="SM00091">
    <property type="entry name" value="PAS"/>
    <property type="match status" value="4"/>
</dbReference>
<feature type="domain" description="PAS" evidence="10">
    <location>
        <begin position="384"/>
        <end position="443"/>
    </location>
</feature>
<dbReference type="SUPFAM" id="SSF47384">
    <property type="entry name" value="Homodimeric domain of signal transducing histidine kinase"/>
    <property type="match status" value="1"/>
</dbReference>
<dbReference type="SMART" id="SM00448">
    <property type="entry name" value="REC"/>
    <property type="match status" value="1"/>
</dbReference>
<gene>
    <name evidence="12" type="ORF">GCM10008938_43330</name>
</gene>
<dbReference type="CDD" id="cd00082">
    <property type="entry name" value="HisKA"/>
    <property type="match status" value="1"/>
</dbReference>
<dbReference type="InterPro" id="IPR011006">
    <property type="entry name" value="CheY-like_superfamily"/>
</dbReference>
<evidence type="ECO:0000313" key="13">
    <source>
        <dbReference type="Proteomes" id="UP000632222"/>
    </source>
</evidence>
<sequence>MPASITRVLIVEDSPEDAEILRHHLKRSVSPDLKVVSAQTGAQGLQEMAGPNPPQLVFLDLSLPDMDGMEVLHALQALKDSPTVIVITGSGNESTAVKAIKSGAADYLIKSALSGQRVQQAVHHAQEQRRLQTELHFAQDQMASMVQQAPIGMALLDRDLCFTQANQAFMDLTRQTQLPVGTPLRSIQQPVVQQLLPLAEQVLGGGMFKAHALTTFDQNEVRHHLVHAYPAAHHQGVVRWVGLTVEDVTEHQNTATLLKENQKKLNLLLSSTNIGTWEWPINEHQTQNFEEHHSLLGEITEVMEGKAHFTKFLHPEDKTQVLEKLDRYLQQPEHFSFETRIVTHGGDTRWMLVRRAPDSPEGMLSGAIIDITELKTIEETLRESQHFLARITNTTPTVLYLTDLHLRRVIYANTQFEDMLGYRPEEILQMDAGQLDHLVLPADLQLTPLHHPQIEGLNDGDILGTEHRILRKNGLWRWWSSRNTVFARDAQQHPTVVLTCAVDITERKTAEEKRREAEQTLQESEHRFQLMADQAPVLIVMTDEEKHGVFLNHAWMVFTGHAGPGTASTWLEPIDPEDRPRVEQVFRQAHLQRKGFEVEYRLKNHDGEHCWMFHRAVPRFTPEGEFKGFIAAVIDVHTRKLAEKGLQENEQRMRDLMDVQKRFVADAAHELRNPLTSIQGNMDLMVRHRVLAEQDRSEIISDVQREAARLGRLVNDMLQLARGDGGAEIREDEVELHELLQDVWQDFVRLHKNHHFRLGTLQPALVLGDHDRLKQLAIILLENAVKYTLHGGQITLSLKQQGDTVVWNIADSGVGIAEEHQERVFERFFRVDPSRQSTGNPGGTGLGLSIARWIVEKHGGKVSLTSVLGEGTTVTVELPVFTLEEQNA</sequence>
<dbReference type="PROSITE" id="PS50109">
    <property type="entry name" value="HIS_KIN"/>
    <property type="match status" value="1"/>
</dbReference>
<feature type="domain" description="PAC" evidence="11">
    <location>
        <begin position="463"/>
        <end position="516"/>
    </location>
</feature>
<organism evidence="12 13">
    <name type="scientific">Deinococcus roseus</name>
    <dbReference type="NCBI Taxonomy" id="392414"/>
    <lineage>
        <taxon>Bacteria</taxon>
        <taxon>Thermotogati</taxon>
        <taxon>Deinococcota</taxon>
        <taxon>Deinococci</taxon>
        <taxon>Deinococcales</taxon>
        <taxon>Deinococcaceae</taxon>
        <taxon>Deinococcus</taxon>
    </lineage>
</organism>
<dbReference type="Gene3D" id="3.30.565.10">
    <property type="entry name" value="Histidine kinase-like ATPase, C-terminal domain"/>
    <property type="match status" value="1"/>
</dbReference>
<dbReference type="PANTHER" id="PTHR43304:SF1">
    <property type="entry name" value="PAC DOMAIN-CONTAINING PROTEIN"/>
    <property type="match status" value="1"/>
</dbReference>
<comment type="caution">
    <text evidence="12">The sequence shown here is derived from an EMBL/GenBank/DDBJ whole genome shotgun (WGS) entry which is preliminary data.</text>
</comment>
<dbReference type="InterPro" id="IPR003594">
    <property type="entry name" value="HATPase_dom"/>
</dbReference>
<dbReference type="SMART" id="SM00086">
    <property type="entry name" value="PAC"/>
    <property type="match status" value="3"/>
</dbReference>
<keyword evidence="3 6" id="KW-0597">Phosphoprotein</keyword>
<evidence type="ECO:0000313" key="12">
    <source>
        <dbReference type="EMBL" id="GGJ52722.1"/>
    </source>
</evidence>
<dbReference type="EMBL" id="BMOD01000025">
    <property type="protein sequence ID" value="GGJ52722.1"/>
    <property type="molecule type" value="Genomic_DNA"/>
</dbReference>